<comment type="caution">
    <text evidence="5">The sequence shown here is derived from an EMBL/GenBank/DDBJ whole genome shotgun (WGS) entry which is preliminary data.</text>
</comment>
<feature type="DNA-binding region" description="H-T-H motif" evidence="2">
    <location>
        <begin position="45"/>
        <end position="64"/>
    </location>
</feature>
<dbReference type="InterPro" id="IPR009057">
    <property type="entry name" value="Homeodomain-like_sf"/>
</dbReference>
<dbReference type="InterPro" id="IPR001647">
    <property type="entry name" value="HTH_TetR"/>
</dbReference>
<evidence type="ECO:0000313" key="6">
    <source>
        <dbReference type="Proteomes" id="UP000295578"/>
    </source>
</evidence>
<evidence type="ECO:0000256" key="2">
    <source>
        <dbReference type="PROSITE-ProRule" id="PRU00335"/>
    </source>
</evidence>
<gene>
    <name evidence="5" type="ORF">E1293_00050</name>
</gene>
<accession>A0A4R5C3E8</accession>
<reference evidence="5 6" key="1">
    <citation type="submission" date="2019-03" db="EMBL/GenBank/DDBJ databases">
        <title>Draft genome sequences of novel Actinobacteria.</title>
        <authorList>
            <person name="Sahin N."/>
            <person name="Ay H."/>
            <person name="Saygin H."/>
        </authorList>
    </citation>
    <scope>NUCLEOTIDE SEQUENCE [LARGE SCALE GENOMIC DNA]</scope>
    <source>
        <strain evidence="5 6">DSM 45941</strain>
    </source>
</reference>
<protein>
    <submittedName>
        <fullName evidence="5">TetR/AcrR family transcriptional regulator</fullName>
    </submittedName>
</protein>
<organism evidence="5 6">
    <name type="scientific">Actinomadura darangshiensis</name>
    <dbReference type="NCBI Taxonomy" id="705336"/>
    <lineage>
        <taxon>Bacteria</taxon>
        <taxon>Bacillati</taxon>
        <taxon>Actinomycetota</taxon>
        <taxon>Actinomycetes</taxon>
        <taxon>Streptosporangiales</taxon>
        <taxon>Thermomonosporaceae</taxon>
        <taxon>Actinomadura</taxon>
    </lineage>
</organism>
<dbReference type="Gene3D" id="1.10.357.10">
    <property type="entry name" value="Tetracycline Repressor, domain 2"/>
    <property type="match status" value="1"/>
</dbReference>
<feature type="region of interest" description="Disordered" evidence="3">
    <location>
        <begin position="194"/>
        <end position="223"/>
    </location>
</feature>
<evidence type="ECO:0000259" key="4">
    <source>
        <dbReference type="PROSITE" id="PS50977"/>
    </source>
</evidence>
<dbReference type="GO" id="GO:0003677">
    <property type="term" value="F:DNA binding"/>
    <property type="evidence" value="ECO:0007669"/>
    <property type="project" value="UniProtKB-UniRule"/>
</dbReference>
<dbReference type="Pfam" id="PF00440">
    <property type="entry name" value="TetR_N"/>
    <property type="match status" value="1"/>
</dbReference>
<dbReference type="Proteomes" id="UP000295578">
    <property type="component" value="Unassembled WGS sequence"/>
</dbReference>
<feature type="compositionally biased region" description="Basic and acidic residues" evidence="3">
    <location>
        <begin position="211"/>
        <end position="223"/>
    </location>
</feature>
<dbReference type="OrthoDB" id="5242433at2"/>
<feature type="compositionally biased region" description="Low complexity" evidence="3">
    <location>
        <begin position="194"/>
        <end position="204"/>
    </location>
</feature>
<feature type="domain" description="HTH tetR-type" evidence="4">
    <location>
        <begin position="22"/>
        <end position="82"/>
    </location>
</feature>
<proteinExistence type="predicted"/>
<keyword evidence="1 2" id="KW-0238">DNA-binding</keyword>
<dbReference type="SUPFAM" id="SSF48498">
    <property type="entry name" value="Tetracyclin repressor-like, C-terminal domain"/>
    <property type="match status" value="1"/>
</dbReference>
<dbReference type="AlphaFoldDB" id="A0A4R5C3E8"/>
<dbReference type="InterPro" id="IPR036271">
    <property type="entry name" value="Tet_transcr_reg_TetR-rel_C_sf"/>
</dbReference>
<evidence type="ECO:0000256" key="1">
    <source>
        <dbReference type="ARBA" id="ARBA00023125"/>
    </source>
</evidence>
<dbReference type="EMBL" id="SMKY01000001">
    <property type="protein sequence ID" value="TDD92906.1"/>
    <property type="molecule type" value="Genomic_DNA"/>
</dbReference>
<dbReference type="SUPFAM" id="SSF46689">
    <property type="entry name" value="Homeodomain-like"/>
    <property type="match status" value="1"/>
</dbReference>
<dbReference type="PROSITE" id="PS50977">
    <property type="entry name" value="HTH_TETR_2"/>
    <property type="match status" value="1"/>
</dbReference>
<evidence type="ECO:0000256" key="3">
    <source>
        <dbReference type="SAM" id="MobiDB-lite"/>
    </source>
</evidence>
<sequence length="223" mass="24167">MICLGWGGMTDRADHTMTRRGQERREQLLQAGVDLLAEGGWAAVTAKAVAERNRIRPGLLHHYFGGLPGFHIAIAARAHALVLEPLLDVIVDTPDITAAAKATRGAVAARFTDGRYLRLMGEILVRALRDPTMGTQRRNWTHTAHEKLVVRLEELHPQWSLECRTDTAALLAALLDGLIVQQILAVNPEGDSAAPAIGGAESAATGSPAPHSHERTDGPRWRP</sequence>
<evidence type="ECO:0000313" key="5">
    <source>
        <dbReference type="EMBL" id="TDD92906.1"/>
    </source>
</evidence>
<keyword evidence="6" id="KW-1185">Reference proteome</keyword>
<name>A0A4R5C3E8_9ACTN</name>